<dbReference type="KEGG" id="drt:Dret_0234"/>
<dbReference type="EMBL" id="CP001734">
    <property type="protein sequence ID" value="ACV67536.1"/>
    <property type="molecule type" value="Genomic_DNA"/>
</dbReference>
<name>C8WZR1_DESRD</name>
<proteinExistence type="predicted"/>
<reference evidence="2 3" key="2">
    <citation type="journal article" date="2010" name="Stand. Genomic Sci.">
        <title>Complete genome sequence of Desulfohalobium retbaense type strain (HR(100)).</title>
        <authorList>
            <person name="Spring S."/>
            <person name="Nolan M."/>
            <person name="Lapidus A."/>
            <person name="Glavina Del Rio T."/>
            <person name="Copeland A."/>
            <person name="Tice H."/>
            <person name="Cheng J.F."/>
            <person name="Lucas S."/>
            <person name="Land M."/>
            <person name="Chen F."/>
            <person name="Bruce D."/>
            <person name="Goodwin L."/>
            <person name="Pitluck S."/>
            <person name="Ivanova N."/>
            <person name="Mavromatis K."/>
            <person name="Mikhailova N."/>
            <person name="Pati A."/>
            <person name="Chen A."/>
            <person name="Palaniappan K."/>
            <person name="Hauser L."/>
            <person name="Chang Y.J."/>
            <person name="Jeffries C.D."/>
            <person name="Munk C."/>
            <person name="Kiss H."/>
            <person name="Chain P."/>
            <person name="Han C."/>
            <person name="Brettin T."/>
            <person name="Detter J.C."/>
            <person name="Schuler E."/>
            <person name="Goker M."/>
            <person name="Rohde M."/>
            <person name="Bristow J."/>
            <person name="Eisen J.A."/>
            <person name="Markowitz V."/>
            <person name="Hugenholtz P."/>
            <person name="Kyrpides N.C."/>
            <person name="Klenk H.P."/>
        </authorList>
    </citation>
    <scope>NUCLEOTIDE SEQUENCE [LARGE SCALE GENOMIC DNA]</scope>
    <source>
        <strain evidence="2 3">DSM 5692</strain>
    </source>
</reference>
<dbReference type="OrthoDB" id="1724246at2"/>
<evidence type="ECO:0000313" key="2">
    <source>
        <dbReference type="EMBL" id="ACV67536.1"/>
    </source>
</evidence>
<evidence type="ECO:0000259" key="1">
    <source>
        <dbReference type="Pfam" id="PF14361"/>
    </source>
</evidence>
<dbReference type="eggNOG" id="ENOG5032RXU">
    <property type="taxonomic scope" value="Bacteria"/>
</dbReference>
<keyword evidence="3" id="KW-1185">Reference proteome</keyword>
<dbReference type="STRING" id="485915.Dret_0234"/>
<organism evidence="2 3">
    <name type="scientific">Desulfohalobium retbaense (strain ATCC 49708 / DSM 5692 / JCM 16813 / HR100)</name>
    <dbReference type="NCBI Taxonomy" id="485915"/>
    <lineage>
        <taxon>Bacteria</taxon>
        <taxon>Pseudomonadati</taxon>
        <taxon>Thermodesulfobacteriota</taxon>
        <taxon>Desulfovibrionia</taxon>
        <taxon>Desulfovibrionales</taxon>
        <taxon>Desulfohalobiaceae</taxon>
        <taxon>Desulfohalobium</taxon>
    </lineage>
</organism>
<dbReference type="AlphaFoldDB" id="C8WZR1"/>
<dbReference type="HOGENOM" id="CLU_129910_0_0_7"/>
<dbReference type="RefSeq" id="WP_015750695.1">
    <property type="nucleotide sequence ID" value="NC_013223.1"/>
</dbReference>
<gene>
    <name evidence="2" type="ordered locus">Dret_0234</name>
</gene>
<evidence type="ECO:0000313" key="3">
    <source>
        <dbReference type="Proteomes" id="UP000001052"/>
    </source>
</evidence>
<protein>
    <recommendedName>
        <fullName evidence="1">RsbT co-antagonist protein RsbRD N-terminal domain-containing protein</fullName>
    </recommendedName>
</protein>
<dbReference type="Pfam" id="PF14361">
    <property type="entry name" value="RsbRD_N"/>
    <property type="match status" value="1"/>
</dbReference>
<reference evidence="3" key="1">
    <citation type="submission" date="2009-09" db="EMBL/GenBank/DDBJ databases">
        <title>The complete chromosome of Desulfohalobium retbaense DSM 5692.</title>
        <authorList>
            <consortium name="US DOE Joint Genome Institute (JGI-PGF)"/>
            <person name="Lucas S."/>
            <person name="Copeland A."/>
            <person name="Lapidus A."/>
            <person name="Glavina del Rio T."/>
            <person name="Dalin E."/>
            <person name="Tice H."/>
            <person name="Bruce D."/>
            <person name="Goodwin L."/>
            <person name="Pitluck S."/>
            <person name="Kyrpides N."/>
            <person name="Mavromatis K."/>
            <person name="Ivanova N."/>
            <person name="Mikhailova N."/>
            <person name="Munk A.C."/>
            <person name="Brettin T."/>
            <person name="Detter J.C."/>
            <person name="Han C."/>
            <person name="Tapia R."/>
            <person name="Larimer F."/>
            <person name="Land M."/>
            <person name="Hauser L."/>
            <person name="Markowitz V."/>
            <person name="Cheng J.-F."/>
            <person name="Hugenholtz P."/>
            <person name="Woyke T."/>
            <person name="Wu D."/>
            <person name="Spring S."/>
            <person name="Klenk H.-P."/>
            <person name="Eisen J.A."/>
        </authorList>
    </citation>
    <scope>NUCLEOTIDE SEQUENCE [LARGE SCALE GENOMIC DNA]</scope>
    <source>
        <strain evidence="3">DSM 5692</strain>
    </source>
</reference>
<dbReference type="Proteomes" id="UP000001052">
    <property type="component" value="Chromosome"/>
</dbReference>
<dbReference type="InterPro" id="IPR025751">
    <property type="entry name" value="RsbRD_N_dom"/>
</dbReference>
<feature type="domain" description="RsbT co-antagonist protein RsbRD N-terminal" evidence="1">
    <location>
        <begin position="23"/>
        <end position="159"/>
    </location>
</feature>
<sequence length="189" mass="21382">MLQSTQDMGQPFVDLLRSHKKPLLEQWFHRILATYPDDTAKFYGSKKDPFANPVGNTLHKEIDAIFDELLLEQSSDLLPSAVDAIVRVRAVQDYTASAAVSFFLLLKDVVRENVGQEALDNGLYLDLLAFEGRVDQLCLLAFDAYMQCREKIWSMKANEVQQRTKNLLRQANIVWTVPEDTPESGGGHP</sequence>
<accession>C8WZR1</accession>